<evidence type="ECO:0000256" key="1">
    <source>
        <dbReference type="ARBA" id="ARBA00004123"/>
    </source>
</evidence>
<name>A0A818TAQ3_9BILA</name>
<dbReference type="Gene3D" id="1.10.30.10">
    <property type="entry name" value="High mobility group box domain"/>
    <property type="match status" value="2"/>
</dbReference>
<feature type="domain" description="HMG box" evidence="8">
    <location>
        <begin position="158"/>
        <end position="226"/>
    </location>
</feature>
<dbReference type="AlphaFoldDB" id="A0A818TAQ3"/>
<evidence type="ECO:0000256" key="6">
    <source>
        <dbReference type="SAM" id="Coils"/>
    </source>
</evidence>
<keyword evidence="15" id="KW-1185">Reference proteome</keyword>
<comment type="subcellular location">
    <subcellularLocation>
        <location evidence="1">Nucleus</location>
    </subcellularLocation>
</comment>
<dbReference type="InterPro" id="IPR050342">
    <property type="entry name" value="HMGB"/>
</dbReference>
<dbReference type="GO" id="GO:0005634">
    <property type="term" value="C:nucleus"/>
    <property type="evidence" value="ECO:0007669"/>
    <property type="project" value="UniProtKB-SubCell"/>
</dbReference>
<comment type="caution">
    <text evidence="13">The sequence shown here is derived from an EMBL/GenBank/DDBJ whole genome shotgun (WGS) entry which is preliminary data.</text>
</comment>
<dbReference type="OrthoDB" id="1919336at2759"/>
<evidence type="ECO:0000256" key="5">
    <source>
        <dbReference type="PROSITE-ProRule" id="PRU00267"/>
    </source>
</evidence>
<dbReference type="Proteomes" id="UP000663889">
    <property type="component" value="Unassembled WGS sequence"/>
</dbReference>
<dbReference type="GO" id="GO:0003677">
    <property type="term" value="F:DNA binding"/>
    <property type="evidence" value="ECO:0007669"/>
    <property type="project" value="UniProtKB-UniRule"/>
</dbReference>
<dbReference type="EMBL" id="CAJNOO010001255">
    <property type="protein sequence ID" value="CAF1122806.1"/>
    <property type="molecule type" value="Genomic_DNA"/>
</dbReference>
<feature type="region of interest" description="Disordered" evidence="7">
    <location>
        <begin position="227"/>
        <end position="309"/>
    </location>
</feature>
<dbReference type="SMART" id="SM00398">
    <property type="entry name" value="HMG"/>
    <property type="match status" value="2"/>
</dbReference>
<dbReference type="SUPFAM" id="SSF47095">
    <property type="entry name" value="HMG-box"/>
    <property type="match status" value="2"/>
</dbReference>
<dbReference type="Proteomes" id="UP000663882">
    <property type="component" value="Unassembled WGS sequence"/>
</dbReference>
<dbReference type="InterPro" id="IPR009071">
    <property type="entry name" value="HMG_box_dom"/>
</dbReference>
<reference evidence="13" key="1">
    <citation type="submission" date="2021-02" db="EMBL/GenBank/DDBJ databases">
        <authorList>
            <person name="Nowell W R."/>
        </authorList>
    </citation>
    <scope>NUCLEOTIDE SEQUENCE</scope>
</reference>
<dbReference type="PANTHER" id="PTHR48112">
    <property type="entry name" value="HIGH MOBILITY GROUP PROTEIN DSP1"/>
    <property type="match status" value="1"/>
</dbReference>
<feature type="compositionally biased region" description="Low complexity" evidence="7">
    <location>
        <begin position="229"/>
        <end position="245"/>
    </location>
</feature>
<evidence type="ECO:0000313" key="14">
    <source>
        <dbReference type="EMBL" id="CAF3836351.1"/>
    </source>
</evidence>
<accession>A0A818TAQ3</accession>
<dbReference type="Pfam" id="PF09011">
    <property type="entry name" value="HMG_box_2"/>
    <property type="match status" value="1"/>
</dbReference>
<dbReference type="EMBL" id="CAJOBE010000712">
    <property type="protein sequence ID" value="CAF3677292.1"/>
    <property type="molecule type" value="Genomic_DNA"/>
</dbReference>
<feature type="compositionally biased region" description="Low complexity" evidence="7">
    <location>
        <begin position="131"/>
        <end position="142"/>
    </location>
</feature>
<evidence type="ECO:0000313" key="9">
    <source>
        <dbReference type="EMBL" id="CAF1104569.1"/>
    </source>
</evidence>
<protein>
    <recommendedName>
        <fullName evidence="8">HMG box domain-containing protein</fullName>
    </recommendedName>
</protein>
<evidence type="ECO:0000313" key="16">
    <source>
        <dbReference type="Proteomes" id="UP000663874"/>
    </source>
</evidence>
<evidence type="ECO:0000256" key="2">
    <source>
        <dbReference type="ARBA" id="ARBA00008774"/>
    </source>
</evidence>
<evidence type="ECO:0000313" key="12">
    <source>
        <dbReference type="EMBL" id="CAF1479122.1"/>
    </source>
</evidence>
<dbReference type="CDD" id="cd21978">
    <property type="entry name" value="HMG-box_HMGB_rpt1"/>
    <property type="match status" value="1"/>
</dbReference>
<feature type="DNA-binding region" description="HMG box" evidence="5">
    <location>
        <begin position="158"/>
        <end position="226"/>
    </location>
</feature>
<dbReference type="Proteomes" id="UP000663823">
    <property type="component" value="Unassembled WGS sequence"/>
</dbReference>
<feature type="DNA-binding region" description="HMG box" evidence="5">
    <location>
        <begin position="11"/>
        <end position="81"/>
    </location>
</feature>
<evidence type="ECO:0000313" key="13">
    <source>
        <dbReference type="EMBL" id="CAF3677292.1"/>
    </source>
</evidence>
<keyword evidence="4 5" id="KW-0539">Nucleus</keyword>
<feature type="coiled-coil region" evidence="6">
    <location>
        <begin position="63"/>
        <end position="90"/>
    </location>
</feature>
<sequence>MPKKPLDANKPRGPVTAYALFVRTCRDELRRKYPQLTVDYNVIAKKCSERWKVMNDIEKKRFNDTADLQRKRYKEEMATYLQEQSAKQQQQQQQQQQQSATSSILLQTPSTQYLVEPQQHTLIIPTQTTQQTATTTIVTVPKKPAKKRERKPKDPHAPKKPLSAYFLFCADERPKVHGSQTGMSVSDVARELGIRWKNAPIELKNKYEQAASEKKHVYQAEMAIYKHQTSTSTSPPETPQTPLTPHDYQPIFSSSSIQQQQHSQLQHILQQQQQQHQQNFNSYDNGDTTEHPTEFDMITGGHSVGDNDV</sequence>
<dbReference type="EMBL" id="CAJNOU010000865">
    <property type="protein sequence ID" value="CAF1104569.1"/>
    <property type="molecule type" value="Genomic_DNA"/>
</dbReference>
<evidence type="ECO:0000256" key="3">
    <source>
        <dbReference type="ARBA" id="ARBA00023125"/>
    </source>
</evidence>
<dbReference type="PROSITE" id="PS50118">
    <property type="entry name" value="HMG_BOX_2"/>
    <property type="match status" value="2"/>
</dbReference>
<dbReference type="PANTHER" id="PTHR48112:SF32">
    <property type="entry name" value="HIGH MOBILITY GROUP PROTEIN B3"/>
    <property type="match status" value="1"/>
</dbReference>
<evidence type="ECO:0000313" key="11">
    <source>
        <dbReference type="EMBL" id="CAF1204283.1"/>
    </source>
</evidence>
<feature type="region of interest" description="Disordered" evidence="7">
    <location>
        <begin position="131"/>
        <end position="160"/>
    </location>
</feature>
<proteinExistence type="inferred from homology"/>
<dbReference type="InterPro" id="IPR036910">
    <property type="entry name" value="HMG_box_dom_sf"/>
</dbReference>
<keyword evidence="3 5" id="KW-0238">DNA-binding</keyword>
<dbReference type="EMBL" id="CAJNOH010001325">
    <property type="protein sequence ID" value="CAF1204283.1"/>
    <property type="molecule type" value="Genomic_DNA"/>
</dbReference>
<dbReference type="Proteomes" id="UP000663870">
    <property type="component" value="Unassembled WGS sequence"/>
</dbReference>
<evidence type="ECO:0000313" key="10">
    <source>
        <dbReference type="EMBL" id="CAF1122806.1"/>
    </source>
</evidence>
<dbReference type="EMBL" id="CAJOAX010003102">
    <property type="protein sequence ID" value="CAF3836351.1"/>
    <property type="molecule type" value="Genomic_DNA"/>
</dbReference>
<dbReference type="Pfam" id="PF00505">
    <property type="entry name" value="HMG_box"/>
    <property type="match status" value="1"/>
</dbReference>
<evidence type="ECO:0000256" key="4">
    <source>
        <dbReference type="ARBA" id="ARBA00023242"/>
    </source>
</evidence>
<feature type="domain" description="HMG box" evidence="8">
    <location>
        <begin position="11"/>
        <end position="81"/>
    </location>
</feature>
<dbReference type="EMBL" id="CAJNOL010002240">
    <property type="protein sequence ID" value="CAF1479122.1"/>
    <property type="molecule type" value="Genomic_DNA"/>
</dbReference>
<dbReference type="Proteomes" id="UP000663874">
    <property type="component" value="Unassembled WGS sequence"/>
</dbReference>
<feature type="compositionally biased region" description="Low complexity" evidence="7">
    <location>
        <begin position="253"/>
        <end position="278"/>
    </location>
</feature>
<evidence type="ECO:0000259" key="8">
    <source>
        <dbReference type="PROSITE" id="PS50118"/>
    </source>
</evidence>
<organism evidence="13 16">
    <name type="scientific">Rotaria sordida</name>
    <dbReference type="NCBI Taxonomy" id="392033"/>
    <lineage>
        <taxon>Eukaryota</taxon>
        <taxon>Metazoa</taxon>
        <taxon>Spiralia</taxon>
        <taxon>Gnathifera</taxon>
        <taxon>Rotifera</taxon>
        <taxon>Eurotatoria</taxon>
        <taxon>Bdelloidea</taxon>
        <taxon>Philodinida</taxon>
        <taxon>Philodinidae</taxon>
        <taxon>Rotaria</taxon>
    </lineage>
</organism>
<dbReference type="Proteomes" id="UP000663854">
    <property type="component" value="Unassembled WGS sequence"/>
</dbReference>
<comment type="similarity">
    <text evidence="2">Belongs to the HMGB family.</text>
</comment>
<evidence type="ECO:0000256" key="7">
    <source>
        <dbReference type="SAM" id="MobiDB-lite"/>
    </source>
</evidence>
<keyword evidence="6" id="KW-0175">Coiled coil</keyword>
<evidence type="ECO:0000313" key="15">
    <source>
        <dbReference type="Proteomes" id="UP000663870"/>
    </source>
</evidence>
<gene>
    <name evidence="13" type="ORF">FNK824_LOCUS7607</name>
    <name evidence="12" type="ORF">JXQ802_LOCUS39202</name>
    <name evidence="14" type="ORF">OTI717_LOCUS20304</name>
    <name evidence="11" type="ORF">PYM288_LOCUS25051</name>
    <name evidence="10" type="ORF">RFH988_LOCUS20445</name>
    <name evidence="9" type="ORF">SEV965_LOCUS16054</name>
</gene>